<evidence type="ECO:0000313" key="1">
    <source>
        <dbReference type="EMBL" id="RDW59913.1"/>
    </source>
</evidence>
<dbReference type="AlphaFoldDB" id="A0A3D8QDI7"/>
<accession>A0A3D8QDI7</accession>
<name>A0A3D8QDI7_9HELO</name>
<dbReference type="EMBL" id="PDLM01000016">
    <property type="protein sequence ID" value="RDW59913.1"/>
    <property type="molecule type" value="Genomic_DNA"/>
</dbReference>
<sequence>MTTVKVDPSAAARERTARIFIDTFATFSTGDCLLVRTPDCVQQFAPHSIAPPPMSNSAFAAHLAHLGEVMSSFPLTVKEMIDNPAANQVLIWATASPLWLPSVTGGVGRSSEDSEEIDWAYTGEYMFLLSFEDGEAGEDGKGGKLKRLERVIEFVDSKGTTKLYGLMQKARRILRGDKV</sequence>
<reference evidence="1 2" key="1">
    <citation type="journal article" date="2018" name="IMA Fungus">
        <title>IMA Genome-F 9: Draft genome sequence of Annulohypoxylon stygium, Aspergillus mulundensis, Berkeleyomyces basicola (syn. Thielaviopsis basicola), Ceratocystis smalleyi, two Cercospora beticola strains, Coleophoma cylindrospora, Fusarium fracticaudum, Phialophora cf. hyalina, and Morchella septimelata.</title>
        <authorList>
            <person name="Wingfield B.D."/>
            <person name="Bills G.F."/>
            <person name="Dong Y."/>
            <person name="Huang W."/>
            <person name="Nel W.J."/>
            <person name="Swalarsk-Parry B.S."/>
            <person name="Vaghefi N."/>
            <person name="Wilken P.M."/>
            <person name="An Z."/>
            <person name="de Beer Z.W."/>
            <person name="De Vos L."/>
            <person name="Chen L."/>
            <person name="Duong T.A."/>
            <person name="Gao Y."/>
            <person name="Hammerbacher A."/>
            <person name="Kikkert J.R."/>
            <person name="Li Y."/>
            <person name="Li H."/>
            <person name="Li K."/>
            <person name="Li Q."/>
            <person name="Liu X."/>
            <person name="Ma X."/>
            <person name="Naidoo K."/>
            <person name="Pethybridge S.J."/>
            <person name="Sun J."/>
            <person name="Steenkamp E.T."/>
            <person name="van der Nest M.A."/>
            <person name="van Wyk S."/>
            <person name="Wingfield M.J."/>
            <person name="Xiong C."/>
            <person name="Yue Q."/>
            <person name="Zhang X."/>
        </authorList>
    </citation>
    <scope>NUCLEOTIDE SEQUENCE [LARGE SCALE GENOMIC DNA]</scope>
    <source>
        <strain evidence="1 2">BP6252</strain>
    </source>
</reference>
<gene>
    <name evidence="1" type="ORF">BP6252_13000</name>
</gene>
<dbReference type="STRING" id="1849047.A0A3D8QDI7"/>
<keyword evidence="2" id="KW-1185">Reference proteome</keyword>
<evidence type="ECO:0000313" key="2">
    <source>
        <dbReference type="Proteomes" id="UP000256645"/>
    </source>
</evidence>
<comment type="caution">
    <text evidence="1">The sequence shown here is derived from an EMBL/GenBank/DDBJ whole genome shotgun (WGS) entry which is preliminary data.</text>
</comment>
<proteinExistence type="predicted"/>
<organism evidence="1 2">
    <name type="scientific">Coleophoma cylindrospora</name>
    <dbReference type="NCBI Taxonomy" id="1849047"/>
    <lineage>
        <taxon>Eukaryota</taxon>
        <taxon>Fungi</taxon>
        <taxon>Dikarya</taxon>
        <taxon>Ascomycota</taxon>
        <taxon>Pezizomycotina</taxon>
        <taxon>Leotiomycetes</taxon>
        <taxon>Helotiales</taxon>
        <taxon>Dermateaceae</taxon>
        <taxon>Coleophoma</taxon>
    </lineage>
</organism>
<dbReference type="OrthoDB" id="3758478at2759"/>
<dbReference type="Proteomes" id="UP000256645">
    <property type="component" value="Unassembled WGS sequence"/>
</dbReference>
<protein>
    <submittedName>
        <fullName evidence="1">Uncharacterized protein</fullName>
    </submittedName>
</protein>